<dbReference type="Proteomes" id="UP000244962">
    <property type="component" value="Unassembled WGS sequence"/>
</dbReference>
<dbReference type="InterPro" id="IPR005197">
    <property type="entry name" value="Glyco_hydro_71"/>
</dbReference>
<evidence type="ECO:0000256" key="1">
    <source>
        <dbReference type="ARBA" id="ARBA00004613"/>
    </source>
</evidence>
<gene>
    <name evidence="5" type="ORF">DF223_04600</name>
</gene>
<organism evidence="5 6">
    <name type="scientific">Mycetocola zhujimingii</name>
    <dbReference type="NCBI Taxonomy" id="2079792"/>
    <lineage>
        <taxon>Bacteria</taxon>
        <taxon>Bacillati</taxon>
        <taxon>Actinomycetota</taxon>
        <taxon>Actinomycetes</taxon>
        <taxon>Micrococcales</taxon>
        <taxon>Microbacteriaceae</taxon>
        <taxon>Mycetocola</taxon>
    </lineage>
</organism>
<dbReference type="Pfam" id="PF24517">
    <property type="entry name" value="CBM96"/>
    <property type="match status" value="1"/>
</dbReference>
<keyword evidence="6" id="KW-1185">Reference proteome</keyword>
<dbReference type="InterPro" id="IPR055372">
    <property type="entry name" value="CBM96"/>
</dbReference>
<dbReference type="AlphaFoldDB" id="A0A2U1TFS8"/>
<name>A0A2U1TFS8_9MICO</name>
<keyword evidence="2" id="KW-0964">Secreted</keyword>
<feature type="domain" description="Carbohydrate-binding module family 96" evidence="4">
    <location>
        <begin position="49"/>
        <end position="146"/>
    </location>
</feature>
<dbReference type="CDD" id="cd11577">
    <property type="entry name" value="GH71"/>
    <property type="match status" value="1"/>
</dbReference>
<comment type="caution">
    <text evidence="5">The sequence shown here is derived from an EMBL/GenBank/DDBJ whole genome shotgun (WGS) entry which is preliminary data.</text>
</comment>
<dbReference type="NCBIfam" id="NF033679">
    <property type="entry name" value="DNRLRE_dom"/>
    <property type="match status" value="1"/>
</dbReference>
<dbReference type="Gene3D" id="3.20.20.80">
    <property type="entry name" value="Glycosidases"/>
    <property type="match status" value="1"/>
</dbReference>
<protein>
    <recommendedName>
        <fullName evidence="4">Carbohydrate-binding module family 96 domain-containing protein</fullName>
    </recommendedName>
</protein>
<keyword evidence="3" id="KW-0732">Signal</keyword>
<dbReference type="GO" id="GO:0051118">
    <property type="term" value="F:glucan endo-1,3-alpha-glucosidase activity"/>
    <property type="evidence" value="ECO:0007669"/>
    <property type="project" value="InterPro"/>
</dbReference>
<sequence length="655" mass="69254">MKSPTIDHIDPEVRLSPRRRLFAGAVVVALAWSVLTPLAAPAVAATTEVVLSPTAATWTSARLPGTPLGDKPYLSASSSQDTSYLKFDGKQFAGKKVVKASLELSVSFSTATAGGVVAYPTSTTWSESSLTHQNRPALGPTALNTALVLAKTGARLSVPLSDLSAVSATQMAFGLRYSQQYVSNNFSLAQSDLPKLRVTVEDAAIAKPVAPPVVPPVGTNGKKVFAHYFPPYPISIDNAAPANDYYEKNYLTVDGEGGIHASYGGLLRDRPETRAPLSGSDWRVQDLKTEVRQAMAAGIDGFTLNIMGLSGRNWDASINLMKAAAAVSPDFTIIPMIDGTASIGSQSATAIATKLAELYQYSSAERASNGEYALSSFKAENKGVSWWSSIIQALKSRNIPVTFTAIFLNASDANMKAFAPISDGVGNWGTRTVATVTGGPNNAARAHAMGLEWMAPVAVQDVRARSFIYDESGNTETLRATWNRAIDEGADSVQIATWNDYSESTHFAPSVAHGSAFLDISRHYAAEFKTGKFTISDDAIYVTHRIHAVAAVPQITLTKPMSPTLSGNGTPPRDTVEVLTLLKAAASVTVTVGGKAVSYNAPAGVFAKTFPLAVGKVSATASRNGAAIDSVVSPHTVVTRPLVQDLQYYASSSRD</sequence>
<accession>A0A2U1TFS8</accession>
<dbReference type="EMBL" id="QEFB01000002">
    <property type="protein sequence ID" value="PWC07741.1"/>
    <property type="molecule type" value="Genomic_DNA"/>
</dbReference>
<reference evidence="6" key="1">
    <citation type="submission" date="2018-04" db="EMBL/GenBank/DDBJ databases">
        <authorList>
            <person name="Liu S."/>
            <person name="Wang Z."/>
            <person name="Li J."/>
        </authorList>
    </citation>
    <scope>NUCLEOTIDE SEQUENCE [LARGE SCALE GENOMIC DNA]</scope>
    <source>
        <strain evidence="6">622</strain>
    </source>
</reference>
<proteinExistence type="predicted"/>
<evidence type="ECO:0000313" key="5">
    <source>
        <dbReference type="EMBL" id="PWC07741.1"/>
    </source>
</evidence>
<dbReference type="Pfam" id="PF03659">
    <property type="entry name" value="Glyco_hydro_71"/>
    <property type="match status" value="1"/>
</dbReference>
<dbReference type="RefSeq" id="WP_108962357.1">
    <property type="nucleotide sequence ID" value="NZ_QEFB01000002.1"/>
</dbReference>
<evidence type="ECO:0000256" key="3">
    <source>
        <dbReference type="ARBA" id="ARBA00022729"/>
    </source>
</evidence>
<dbReference type="GO" id="GO:0005576">
    <property type="term" value="C:extracellular region"/>
    <property type="evidence" value="ECO:0007669"/>
    <property type="project" value="UniProtKB-SubCell"/>
</dbReference>
<evidence type="ECO:0000256" key="2">
    <source>
        <dbReference type="ARBA" id="ARBA00022525"/>
    </source>
</evidence>
<evidence type="ECO:0000259" key="4">
    <source>
        <dbReference type="Pfam" id="PF24517"/>
    </source>
</evidence>
<comment type="subcellular location">
    <subcellularLocation>
        <location evidence="1">Secreted</location>
    </subcellularLocation>
</comment>
<evidence type="ECO:0000313" key="6">
    <source>
        <dbReference type="Proteomes" id="UP000244962"/>
    </source>
</evidence>